<reference evidence="2 3" key="1">
    <citation type="submission" date="2016-02" db="EMBL/GenBank/DDBJ databases">
        <title>Genome analysis of coral dinoflagellate symbionts highlights evolutionary adaptations to a symbiotic lifestyle.</title>
        <authorList>
            <person name="Aranda M."/>
            <person name="Li Y."/>
            <person name="Liew Y.J."/>
            <person name="Baumgarten S."/>
            <person name="Simakov O."/>
            <person name="Wilson M."/>
            <person name="Piel J."/>
            <person name="Ashoor H."/>
            <person name="Bougouffa S."/>
            <person name="Bajic V.B."/>
            <person name="Ryu T."/>
            <person name="Ravasi T."/>
            <person name="Bayer T."/>
            <person name="Micklem G."/>
            <person name="Kim H."/>
            <person name="Bhak J."/>
            <person name="Lajeunesse T.C."/>
            <person name="Voolstra C.R."/>
        </authorList>
    </citation>
    <scope>NUCLEOTIDE SEQUENCE [LARGE SCALE GENOMIC DNA]</scope>
    <source>
        <strain evidence="2 3">CCMP2467</strain>
    </source>
</reference>
<feature type="chain" id="PRO_5010352106" evidence="1">
    <location>
        <begin position="19"/>
        <end position="966"/>
    </location>
</feature>
<dbReference type="EMBL" id="LSRX01001362">
    <property type="protein sequence ID" value="OLP80644.1"/>
    <property type="molecule type" value="Genomic_DNA"/>
</dbReference>
<feature type="signal peptide" evidence="1">
    <location>
        <begin position="1"/>
        <end position="18"/>
    </location>
</feature>
<proteinExistence type="predicted"/>
<dbReference type="InterPro" id="IPR029063">
    <property type="entry name" value="SAM-dependent_MTases_sf"/>
</dbReference>
<dbReference type="Proteomes" id="UP000186817">
    <property type="component" value="Unassembled WGS sequence"/>
</dbReference>
<sequence length="966" mass="108056">MRWSQVLYLLALPWHAPARRSVAICLTGHLRSGAGQPENVVRPLQRTVLRPLAGAGYDIDIFAVTDAGEECSRTESTLAELDLAALRCVDLEEHDEKKRTAESDWLEFGPRTDWPRGSFLGQMKKVQICDELFAATGKDYSLVSRSRMDVFWHSFPADPVQLELPGVIWLPWRSGEVHAQYIVDTFAIGSYSAMKPYLRVYDEMLDPGNWPLHRSFENSSDGLDTEELWEVTLLKGGILARQHLDICFNLLARKSTDPLLEREDNCRRSVPSHPNGYLLDTKWSAFPYLTLSGFFKFDPLLSARLVHLWFAEFVRIGRPMKVMDLGCGRGLMIERWLQYHPTSIVGVDKMPGLRPLLELDLTQPMSPRSFTSTRACTFRDGDRDLARLVEAAQAEGLGMHGVFLRVLNCCFQTQCAGLCISLGLAPVSFEQASELRTDDVISLARRNSTDQSRLAWGGRADWAVLLDVASHIPAQGHQQLAANLDAVASEGVVISEPEHLARELDVLLASKGFFRDRHVEDLLLPWAALRGVHEVFSIRVFRRAKMHSRRQTGFLFAKPTDCSLALRFAAQASRCRLGLTFGCSNSEYIWVADGCSGWFARGGRQAGCLSNVENRTGSNWSYGAVKAWQFVECYLPEALPAAPEPTTLSDEAEGLGIELMETRFLELCEFDEDFTNHHQVKVPLQRLGPGHWESEDIFIGQYPMLQVRLPFDAVVDVSDMQKPTWRARGWHGPVWQQAGRCVAWNLLPFLFYIIRFEIWDASSGEGLARLTSGNSNRTVRASGAPAPTQTDDFALAWEVTDGLVRAIDVRKGGILEVYDHLDPASQWGAGYGGIWRSAGLASKLFRGRADAELKLVDDFAYLLLVVRMSTAYLLGEHVPQSMVDAARVCMTRYQQGPTKPWGVLAVKLLARVMLGDEDRGDRSDEEDTGEDALVTVTDASHQFKLQFSNTPLGRYLHHAASFASSD</sequence>
<dbReference type="OrthoDB" id="409148at2759"/>
<keyword evidence="3" id="KW-1185">Reference proteome</keyword>
<keyword evidence="1" id="KW-0732">Signal</keyword>
<accession>A0A1Q9CCH3</accession>
<name>A0A1Q9CCH3_SYMMI</name>
<dbReference type="Gene3D" id="3.40.50.150">
    <property type="entry name" value="Vaccinia Virus protein VP39"/>
    <property type="match status" value="1"/>
</dbReference>
<dbReference type="AlphaFoldDB" id="A0A1Q9CCH3"/>
<evidence type="ECO:0000313" key="2">
    <source>
        <dbReference type="EMBL" id="OLP80644.1"/>
    </source>
</evidence>
<evidence type="ECO:0000256" key="1">
    <source>
        <dbReference type="SAM" id="SignalP"/>
    </source>
</evidence>
<dbReference type="SUPFAM" id="SSF53335">
    <property type="entry name" value="S-adenosyl-L-methionine-dependent methyltransferases"/>
    <property type="match status" value="1"/>
</dbReference>
<evidence type="ECO:0000313" key="3">
    <source>
        <dbReference type="Proteomes" id="UP000186817"/>
    </source>
</evidence>
<gene>
    <name evidence="2" type="ORF">AK812_SmicGene38924</name>
</gene>
<comment type="caution">
    <text evidence="2">The sequence shown here is derived from an EMBL/GenBank/DDBJ whole genome shotgun (WGS) entry which is preliminary data.</text>
</comment>
<protein>
    <submittedName>
        <fullName evidence="2">Uncharacterized protein</fullName>
    </submittedName>
</protein>
<organism evidence="2 3">
    <name type="scientific">Symbiodinium microadriaticum</name>
    <name type="common">Dinoflagellate</name>
    <name type="synonym">Zooxanthella microadriatica</name>
    <dbReference type="NCBI Taxonomy" id="2951"/>
    <lineage>
        <taxon>Eukaryota</taxon>
        <taxon>Sar</taxon>
        <taxon>Alveolata</taxon>
        <taxon>Dinophyceae</taxon>
        <taxon>Suessiales</taxon>
        <taxon>Symbiodiniaceae</taxon>
        <taxon>Symbiodinium</taxon>
    </lineage>
</organism>